<dbReference type="EMBL" id="BAABHC010000039">
    <property type="protein sequence ID" value="GAA4444161.1"/>
    <property type="molecule type" value="Genomic_DNA"/>
</dbReference>
<dbReference type="Proteomes" id="UP001500552">
    <property type="component" value="Unassembled WGS sequence"/>
</dbReference>
<name>A0ABP8M6A3_9BACT</name>
<organism evidence="2 3">
    <name type="scientific">Pontibacter saemangeumensis</name>
    <dbReference type="NCBI Taxonomy" id="1084525"/>
    <lineage>
        <taxon>Bacteria</taxon>
        <taxon>Pseudomonadati</taxon>
        <taxon>Bacteroidota</taxon>
        <taxon>Cytophagia</taxon>
        <taxon>Cytophagales</taxon>
        <taxon>Hymenobacteraceae</taxon>
        <taxon>Pontibacter</taxon>
    </lineage>
</organism>
<dbReference type="Pfam" id="PF02464">
    <property type="entry name" value="CinA"/>
    <property type="match status" value="1"/>
</dbReference>
<dbReference type="Gene3D" id="3.90.950.20">
    <property type="entry name" value="CinA-like"/>
    <property type="match status" value="1"/>
</dbReference>
<sequence length="175" mass="19230">MHCARNPIYIPPMNQTDLTKLMMDLKDKGLTVAFAESCTAGLLAAEFVKAKGSSDVLLGSLVVYQPEVKQKLLGVNKDTLSLYTAESQQVTNEMVMGLKKQLNASISVAITGLMGEGGSETTEKPVGSTFISILYDGKAEEFREVFKGNTEAIRQKQVEFTFQKIQGILDEHYSR</sequence>
<feature type="domain" description="CinA C-terminal" evidence="1">
    <location>
        <begin position="20"/>
        <end position="166"/>
    </location>
</feature>
<dbReference type="SUPFAM" id="SSF142433">
    <property type="entry name" value="CinA-like"/>
    <property type="match status" value="1"/>
</dbReference>
<dbReference type="NCBIfam" id="TIGR00199">
    <property type="entry name" value="PncC_domain"/>
    <property type="match status" value="1"/>
</dbReference>
<keyword evidence="3" id="KW-1185">Reference proteome</keyword>
<dbReference type="InterPro" id="IPR008136">
    <property type="entry name" value="CinA_C"/>
</dbReference>
<evidence type="ECO:0000259" key="1">
    <source>
        <dbReference type="Pfam" id="PF02464"/>
    </source>
</evidence>
<gene>
    <name evidence="2" type="ORF">GCM10023188_45760</name>
</gene>
<proteinExistence type="predicted"/>
<evidence type="ECO:0000313" key="3">
    <source>
        <dbReference type="Proteomes" id="UP001500552"/>
    </source>
</evidence>
<evidence type="ECO:0000313" key="2">
    <source>
        <dbReference type="EMBL" id="GAA4444161.1"/>
    </source>
</evidence>
<dbReference type="InterPro" id="IPR036653">
    <property type="entry name" value="CinA-like_C"/>
</dbReference>
<protein>
    <submittedName>
        <fullName evidence="2">CinA family protein</fullName>
    </submittedName>
</protein>
<accession>A0ABP8M6A3</accession>
<comment type="caution">
    <text evidence="2">The sequence shown here is derived from an EMBL/GenBank/DDBJ whole genome shotgun (WGS) entry which is preliminary data.</text>
</comment>
<reference evidence="3" key="1">
    <citation type="journal article" date="2019" name="Int. J. Syst. Evol. Microbiol.">
        <title>The Global Catalogue of Microorganisms (GCM) 10K type strain sequencing project: providing services to taxonomists for standard genome sequencing and annotation.</title>
        <authorList>
            <consortium name="The Broad Institute Genomics Platform"/>
            <consortium name="The Broad Institute Genome Sequencing Center for Infectious Disease"/>
            <person name="Wu L."/>
            <person name="Ma J."/>
        </authorList>
    </citation>
    <scope>NUCLEOTIDE SEQUENCE [LARGE SCALE GENOMIC DNA]</scope>
    <source>
        <strain evidence="3">JCM 17926</strain>
    </source>
</reference>